<protein>
    <submittedName>
        <fullName evidence="2">Uncharacterized protein</fullName>
    </submittedName>
</protein>
<organism evidence="2 3">
    <name type="scientific">Catonella massiliensis</name>
    <dbReference type="NCBI Taxonomy" id="2799636"/>
    <lineage>
        <taxon>Bacteria</taxon>
        <taxon>Bacillati</taxon>
        <taxon>Bacillota</taxon>
        <taxon>Clostridia</taxon>
        <taxon>Lachnospirales</taxon>
        <taxon>Lachnospiraceae</taxon>
        <taxon>Catonella</taxon>
    </lineage>
</organism>
<name>A0ABS1J1F1_9FIRM</name>
<gene>
    <name evidence="2" type="ORF">JJN12_08860</name>
</gene>
<feature type="chain" id="PRO_5045401720" evidence="1">
    <location>
        <begin position="23"/>
        <end position="369"/>
    </location>
</feature>
<dbReference type="RefSeq" id="WP_208429342.1">
    <property type="nucleotide sequence ID" value="NZ_JAEPRJ010000001.1"/>
</dbReference>
<evidence type="ECO:0000313" key="2">
    <source>
        <dbReference type="EMBL" id="MBK5897885.1"/>
    </source>
</evidence>
<evidence type="ECO:0000313" key="3">
    <source>
        <dbReference type="Proteomes" id="UP000604730"/>
    </source>
</evidence>
<proteinExistence type="predicted"/>
<dbReference type="EMBL" id="JAEPRJ010000001">
    <property type="protein sequence ID" value="MBK5897885.1"/>
    <property type="molecule type" value="Genomic_DNA"/>
</dbReference>
<evidence type="ECO:0000256" key="1">
    <source>
        <dbReference type="SAM" id="SignalP"/>
    </source>
</evidence>
<accession>A0ABS1J1F1</accession>
<dbReference type="Proteomes" id="UP000604730">
    <property type="component" value="Unassembled WGS sequence"/>
</dbReference>
<comment type="caution">
    <text evidence="2">The sequence shown here is derived from an EMBL/GenBank/DDBJ whole genome shotgun (WGS) entry which is preliminary data.</text>
</comment>
<sequence>MKNKKLGVLLLAALMMSNVVVPQPVATVKAAEADAAANSVAPAGTTTEPAEGNIETADKFVGQDDLNVVFSQKTHLVQGSGAVNNYFKFTVNEDSWVFLGSSLSLNNHDGVSVKYALYADAAFSKKVGTFEAGYWKDTSKQQLTAILKKGTYYVSILSKHENYGDFDGNINVVGVAVPVKNIVKTSYKVNKDKKSATVTFSTAMDDFFKYAQYRYGKVGRDGEKNANYWGYLNSVGWNNSTDKNAIQLKLNADNTVKFKVKRNGYYTIRVTDKTTPMNWTDVKEGTSYSAFFKVKGLVDKKAPVVSVVNGRTYRGSVRITFSDKDSGVKSAKLNGKTIKSGHIAYLSGRYTLVVKDYAGNTTKVSFRVR</sequence>
<reference evidence="2 3" key="1">
    <citation type="submission" date="2021-01" db="EMBL/GenBank/DDBJ databases">
        <title>Isolation and description of Catonella massiliensis sp. nov., a novel Catonella species, isolated from a stable periodontitis subject.</title>
        <authorList>
            <person name="Antezack A."/>
            <person name="Boxberger M."/>
            <person name="La Scola B."/>
            <person name="Monnet-Corti V."/>
        </authorList>
    </citation>
    <scope>NUCLEOTIDE SEQUENCE [LARGE SCALE GENOMIC DNA]</scope>
    <source>
        <strain evidence="2 3">Marseille-Q4567</strain>
    </source>
</reference>
<keyword evidence="1" id="KW-0732">Signal</keyword>
<feature type="signal peptide" evidence="1">
    <location>
        <begin position="1"/>
        <end position="22"/>
    </location>
</feature>
<keyword evidence="3" id="KW-1185">Reference proteome</keyword>
<dbReference type="Gene3D" id="2.60.120.380">
    <property type="match status" value="1"/>
</dbReference>